<keyword evidence="2" id="KW-1185">Reference proteome</keyword>
<evidence type="ECO:0000313" key="1">
    <source>
        <dbReference type="EMBL" id="CAD8213902.1"/>
    </source>
</evidence>
<organism evidence="1 2">
    <name type="scientific">Paramecium pentaurelia</name>
    <dbReference type="NCBI Taxonomy" id="43138"/>
    <lineage>
        <taxon>Eukaryota</taxon>
        <taxon>Sar</taxon>
        <taxon>Alveolata</taxon>
        <taxon>Ciliophora</taxon>
        <taxon>Intramacronucleata</taxon>
        <taxon>Oligohymenophorea</taxon>
        <taxon>Peniculida</taxon>
        <taxon>Parameciidae</taxon>
        <taxon>Paramecium</taxon>
    </lineage>
</organism>
<gene>
    <name evidence="1" type="ORF">PPENT_87.1.T1890020</name>
</gene>
<reference evidence="1" key="1">
    <citation type="submission" date="2021-01" db="EMBL/GenBank/DDBJ databases">
        <authorList>
            <consortium name="Genoscope - CEA"/>
            <person name="William W."/>
        </authorList>
    </citation>
    <scope>NUCLEOTIDE SEQUENCE</scope>
</reference>
<accession>A0A8S1YPX4</accession>
<protein>
    <submittedName>
        <fullName evidence="1">Uncharacterized protein</fullName>
    </submittedName>
</protein>
<dbReference type="AlphaFoldDB" id="A0A8S1YPX4"/>
<proteinExistence type="predicted"/>
<name>A0A8S1YPX4_9CILI</name>
<dbReference type="EMBL" id="CAJJDO010000189">
    <property type="protein sequence ID" value="CAD8213902.1"/>
    <property type="molecule type" value="Genomic_DNA"/>
</dbReference>
<evidence type="ECO:0000313" key="2">
    <source>
        <dbReference type="Proteomes" id="UP000689195"/>
    </source>
</evidence>
<sequence>MEQGNQKQQQEQRIQLRKFPFQTILYESQIQNFKKGRNNGLLLGSRNIINSLNCQSYKGQWKQQSNRAKFQDIQIQFVQKKCSRYLEKLNQQ</sequence>
<comment type="caution">
    <text evidence="1">The sequence shown here is derived from an EMBL/GenBank/DDBJ whole genome shotgun (WGS) entry which is preliminary data.</text>
</comment>
<dbReference type="Proteomes" id="UP000689195">
    <property type="component" value="Unassembled WGS sequence"/>
</dbReference>